<protein>
    <submittedName>
        <fullName evidence="2">Uncharacterized protein</fullName>
    </submittedName>
</protein>
<keyword evidence="3" id="KW-1185">Reference proteome</keyword>
<evidence type="ECO:0000313" key="2">
    <source>
        <dbReference type="EMBL" id="WQB71327.1"/>
    </source>
</evidence>
<keyword evidence="1" id="KW-0472">Membrane</keyword>
<sequence>MLIALYMVLLVGGMWILGASFNFPDFGGVLFAAGVLIICAAVALPVTLSRHENRDSNPGNW</sequence>
<accession>A0ABZ0VER5</accession>
<reference evidence="2 3" key="1">
    <citation type="submission" date="2023-06" db="EMBL/GenBank/DDBJ databases">
        <title>Rock-solubilizing bacteria, Microbacterium invictum, promotes re-establishment of vegetation in rocky wasteland by accelerating rock bio-weathering and reshaping soil bacterial community.</title>
        <authorList>
            <person name="Liu C."/>
        </authorList>
    </citation>
    <scope>NUCLEOTIDE SEQUENCE [LARGE SCALE GENOMIC DNA]</scope>
    <source>
        <strain evidence="2 3">X-18</strain>
    </source>
</reference>
<dbReference type="RefSeq" id="WP_322411445.1">
    <property type="nucleotide sequence ID" value="NZ_CP139779.1"/>
</dbReference>
<dbReference type="Proteomes" id="UP001324533">
    <property type="component" value="Chromosome"/>
</dbReference>
<proteinExistence type="predicted"/>
<dbReference type="EMBL" id="CP139779">
    <property type="protein sequence ID" value="WQB71327.1"/>
    <property type="molecule type" value="Genomic_DNA"/>
</dbReference>
<evidence type="ECO:0000313" key="3">
    <source>
        <dbReference type="Proteomes" id="UP001324533"/>
    </source>
</evidence>
<keyword evidence="1" id="KW-1133">Transmembrane helix</keyword>
<keyword evidence="1" id="KW-0812">Transmembrane</keyword>
<evidence type="ECO:0000256" key="1">
    <source>
        <dbReference type="SAM" id="Phobius"/>
    </source>
</evidence>
<organism evidence="2 3">
    <name type="scientific">Microbacterium invictum</name>
    <dbReference type="NCBI Taxonomy" id="515415"/>
    <lineage>
        <taxon>Bacteria</taxon>
        <taxon>Bacillati</taxon>
        <taxon>Actinomycetota</taxon>
        <taxon>Actinomycetes</taxon>
        <taxon>Micrococcales</taxon>
        <taxon>Microbacteriaceae</taxon>
        <taxon>Microbacterium</taxon>
    </lineage>
</organism>
<feature type="transmembrane region" description="Helical" evidence="1">
    <location>
        <begin position="28"/>
        <end position="48"/>
    </location>
</feature>
<gene>
    <name evidence="2" type="ORF">T9R20_04990</name>
</gene>
<name>A0ABZ0VER5_9MICO</name>